<feature type="transmembrane region" description="Helical" evidence="2">
    <location>
        <begin position="201"/>
        <end position="218"/>
    </location>
</feature>
<evidence type="ECO:0000256" key="1">
    <source>
        <dbReference type="SAM" id="MobiDB-lite"/>
    </source>
</evidence>
<reference evidence="3 4" key="1">
    <citation type="journal article" date="2019" name="Sci. Rep.">
        <title>A high-quality genome of Eragrostis curvula grass provides insights into Poaceae evolution and supports new strategies to enhance forage quality.</title>
        <authorList>
            <person name="Carballo J."/>
            <person name="Santos B.A.C.M."/>
            <person name="Zappacosta D."/>
            <person name="Garbus I."/>
            <person name="Selva J.P."/>
            <person name="Gallo C.A."/>
            <person name="Diaz A."/>
            <person name="Albertini E."/>
            <person name="Caccamo M."/>
            <person name="Echenique V."/>
        </authorList>
    </citation>
    <scope>NUCLEOTIDE SEQUENCE [LARGE SCALE GENOMIC DNA]</scope>
    <source>
        <strain evidence="4">cv. Victoria</strain>
        <tissue evidence="3">Leaf</tissue>
    </source>
</reference>
<dbReference type="OrthoDB" id="690107at2759"/>
<gene>
    <name evidence="3" type="ORF">EJB05_40115</name>
</gene>
<organism evidence="3 4">
    <name type="scientific">Eragrostis curvula</name>
    <name type="common">weeping love grass</name>
    <dbReference type="NCBI Taxonomy" id="38414"/>
    <lineage>
        <taxon>Eukaryota</taxon>
        <taxon>Viridiplantae</taxon>
        <taxon>Streptophyta</taxon>
        <taxon>Embryophyta</taxon>
        <taxon>Tracheophyta</taxon>
        <taxon>Spermatophyta</taxon>
        <taxon>Magnoliopsida</taxon>
        <taxon>Liliopsida</taxon>
        <taxon>Poales</taxon>
        <taxon>Poaceae</taxon>
        <taxon>PACMAD clade</taxon>
        <taxon>Chloridoideae</taxon>
        <taxon>Eragrostideae</taxon>
        <taxon>Eragrostidinae</taxon>
        <taxon>Eragrostis</taxon>
    </lineage>
</organism>
<proteinExistence type="predicted"/>
<accession>A0A5J9TZ51</accession>
<dbReference type="EMBL" id="RWGY01000031">
    <property type="protein sequence ID" value="TVU16545.1"/>
    <property type="molecule type" value="Genomic_DNA"/>
</dbReference>
<protein>
    <submittedName>
        <fullName evidence="3">Uncharacterized protein</fullName>
    </submittedName>
</protein>
<dbReference type="AlphaFoldDB" id="A0A5J9TZ51"/>
<feature type="region of interest" description="Disordered" evidence="1">
    <location>
        <begin position="59"/>
        <end position="81"/>
    </location>
</feature>
<evidence type="ECO:0000313" key="3">
    <source>
        <dbReference type="EMBL" id="TVU16545.1"/>
    </source>
</evidence>
<evidence type="ECO:0000313" key="4">
    <source>
        <dbReference type="Proteomes" id="UP000324897"/>
    </source>
</evidence>
<keyword evidence="2" id="KW-1133">Transmembrane helix</keyword>
<sequence>MHHAHPFARENINEPSRDWMLLVDTVVFIFVGFLAGADYCDQAIHAALAKKILYETPTGHVPPPPGEEPSTAASGFATPPVPSPPKCRLLSFSPAAVGHAAAPGRQRERREHGKGETAAQVTGKLVILKNGRLGGSSNEAKANVSWKSKEEVDRFLAKLEKEGVEIDDKIASIVDDGIARTKAEAVRENIKKETKREAMKWLYLIGCMAIGFIMGAEWNERAFRAAIAKGRRALDEELTKTD</sequence>
<feature type="transmembrane region" description="Helical" evidence="2">
    <location>
        <begin position="19"/>
        <end position="40"/>
    </location>
</feature>
<comment type="caution">
    <text evidence="3">The sequence shown here is derived from an EMBL/GenBank/DDBJ whole genome shotgun (WGS) entry which is preliminary data.</text>
</comment>
<evidence type="ECO:0000256" key="2">
    <source>
        <dbReference type="SAM" id="Phobius"/>
    </source>
</evidence>
<keyword evidence="2" id="KW-0812">Transmembrane</keyword>
<dbReference type="Gramene" id="TVU16545">
    <property type="protein sequence ID" value="TVU16545"/>
    <property type="gene ID" value="EJB05_40115"/>
</dbReference>
<keyword evidence="2" id="KW-0472">Membrane</keyword>
<name>A0A5J9TZ51_9POAL</name>
<dbReference type="Proteomes" id="UP000324897">
    <property type="component" value="Unassembled WGS sequence"/>
</dbReference>
<feature type="non-terminal residue" evidence="3">
    <location>
        <position position="1"/>
    </location>
</feature>
<keyword evidence="4" id="KW-1185">Reference proteome</keyword>